<reference evidence="1" key="3">
    <citation type="submission" date="2025-08" db="UniProtKB">
        <authorList>
            <consortium name="Ensembl"/>
        </authorList>
    </citation>
    <scope>IDENTIFICATION</scope>
    <source>
        <strain evidence="1">C57BL/6J</strain>
    </source>
</reference>
<evidence type="ECO:0000313" key="1">
    <source>
        <dbReference type="Ensembl" id="ENSMUSP00000159431.2"/>
    </source>
</evidence>
<organism evidence="1 2">
    <name type="scientific">Mus musculus</name>
    <name type="common">Mouse</name>
    <dbReference type="NCBI Taxonomy" id="10090"/>
    <lineage>
        <taxon>Eukaryota</taxon>
        <taxon>Metazoa</taxon>
        <taxon>Chordata</taxon>
        <taxon>Craniata</taxon>
        <taxon>Vertebrata</taxon>
        <taxon>Euteleostomi</taxon>
        <taxon>Mammalia</taxon>
        <taxon>Eutheria</taxon>
        <taxon>Euarchontoglires</taxon>
        <taxon>Glires</taxon>
        <taxon>Rodentia</taxon>
        <taxon>Myomorpha</taxon>
        <taxon>Muroidea</taxon>
        <taxon>Muridae</taxon>
        <taxon>Murinae</taxon>
        <taxon>Mus</taxon>
        <taxon>Mus</taxon>
    </lineage>
</organism>
<evidence type="ECO:0000313" key="2">
    <source>
        <dbReference type="Proteomes" id="UP000000589"/>
    </source>
</evidence>
<reference evidence="1" key="4">
    <citation type="submission" date="2025-09" db="UniProtKB">
        <authorList>
            <consortium name="Ensembl"/>
        </authorList>
    </citation>
    <scope>IDENTIFICATION</scope>
    <source>
        <strain evidence="1">C57BL/6J</strain>
    </source>
</reference>
<proteinExistence type="predicted"/>
<dbReference type="AlphaFoldDB" id="A0A7P0A158"/>
<dbReference type="Bgee" id="ENSMUSG00000079418">
    <property type="expression patterns" value="Expressed in bone marrow and 63 other cell types or tissues"/>
</dbReference>
<reference evidence="1 2" key="2">
    <citation type="journal article" date="2011" name="PLoS Biol.">
        <title>Modernizing reference genome assemblies.</title>
        <authorList>
            <person name="Church D.M."/>
            <person name="Schneider V.A."/>
            <person name="Graves T."/>
            <person name="Auger K."/>
            <person name="Cunningham F."/>
            <person name="Bouk N."/>
            <person name="Chen H.C."/>
            <person name="Agarwala R."/>
            <person name="McLaren W.M."/>
            <person name="Ritchie G.R."/>
            <person name="Albracht D."/>
            <person name="Kremitzki M."/>
            <person name="Rock S."/>
            <person name="Kotkiewicz H."/>
            <person name="Kremitzki C."/>
            <person name="Wollam A."/>
            <person name="Trani L."/>
            <person name="Fulton L."/>
            <person name="Fulton R."/>
            <person name="Matthews L."/>
            <person name="Whitehead S."/>
            <person name="Chow W."/>
            <person name="Torrance J."/>
            <person name="Dunn M."/>
            <person name="Harden G."/>
            <person name="Threadgold G."/>
            <person name="Wood J."/>
            <person name="Collins J."/>
            <person name="Heath P."/>
            <person name="Griffiths G."/>
            <person name="Pelan S."/>
            <person name="Grafham D."/>
            <person name="Eichler E.E."/>
            <person name="Weinstock G."/>
            <person name="Mardis E.R."/>
            <person name="Wilson R.K."/>
            <person name="Howe K."/>
            <person name="Flicek P."/>
            <person name="Hubbard T."/>
        </authorList>
    </citation>
    <scope>NUCLEOTIDE SEQUENCE [LARGE SCALE GENOMIC DNA]</scope>
    <source>
        <strain evidence="1 2">C57BL/6J</strain>
    </source>
</reference>
<keyword evidence="2" id="KW-1185">Reference proteome</keyword>
<dbReference type="Ensembl" id="ENSMUST00000153742.3">
    <property type="protein sequence ID" value="ENSMUSP00000159431.2"/>
    <property type="gene ID" value="ENSMUSG00000079418.6"/>
</dbReference>
<protein>
    <submittedName>
        <fullName evidence="1">Autophagy related 4A, cysteine peptidase</fullName>
    </submittedName>
</protein>
<gene>
    <name evidence="1" type="primary">Atg4a</name>
</gene>
<sequence length="88" mass="9867">MESVMSKYENQILIFPDYLEEFPDTDELVWILGKQHPLKTDSLPEVINGITETSELTAHSGKEFDLGEQGEQALHLMLDGDVCCAVGR</sequence>
<name>A0A7P0A158_MOUSE</name>
<reference evidence="1 2" key="1">
    <citation type="journal article" date="2009" name="PLoS Biol.">
        <title>Lineage-specific biology revealed by a finished genome assembly of the mouse.</title>
        <authorList>
            <consortium name="Mouse Genome Sequencing Consortium"/>
            <person name="Church D.M."/>
            <person name="Goodstadt L."/>
            <person name="Hillier L.W."/>
            <person name="Zody M.C."/>
            <person name="Goldstein S."/>
            <person name="She X."/>
            <person name="Bult C.J."/>
            <person name="Agarwala R."/>
            <person name="Cherry J.L."/>
            <person name="DiCuccio M."/>
            <person name="Hlavina W."/>
            <person name="Kapustin Y."/>
            <person name="Meric P."/>
            <person name="Maglott D."/>
            <person name="Birtle Z."/>
            <person name="Marques A.C."/>
            <person name="Graves T."/>
            <person name="Zhou S."/>
            <person name="Teague B."/>
            <person name="Potamousis K."/>
            <person name="Churas C."/>
            <person name="Place M."/>
            <person name="Herschleb J."/>
            <person name="Runnheim R."/>
            <person name="Forrest D."/>
            <person name="Amos-Landgraf J."/>
            <person name="Schwartz D.C."/>
            <person name="Cheng Z."/>
            <person name="Lindblad-Toh K."/>
            <person name="Eichler E.E."/>
            <person name="Ponting C.P."/>
        </authorList>
    </citation>
    <scope>NUCLEOTIDE SEQUENCE [LARGE SCALE GENOMIC DNA]</scope>
    <source>
        <strain evidence="1 2">C57BL/6J</strain>
    </source>
</reference>
<dbReference type="GeneTree" id="ENSGT00530000063000"/>
<dbReference type="MGI" id="MGI:2147903">
    <property type="gene designation" value="Atg4a"/>
</dbReference>
<accession>A0A7P0A158</accession>
<dbReference type="Proteomes" id="UP000000589">
    <property type="component" value="Chromosome X"/>
</dbReference>